<sequence>MTTVDDTVLNFVRDELRCEALDIDSSLSTGKYLTVAEDVYELVDKYVEAFGVDCHSMDWRRYFPRLILPFLPNPLLPAVLRSDRHQPQPFTIRMLTESAKAGRWLYD</sequence>
<comment type="caution">
    <text evidence="1">The sequence shown here is derived from an EMBL/GenBank/DDBJ whole genome shotgun (WGS) entry which is preliminary data.</text>
</comment>
<reference evidence="1" key="1">
    <citation type="submission" date="2014-12" db="EMBL/GenBank/DDBJ databases">
        <title>The draft genome of the Tatumella morbirosei type strain, LMG23360T isolated from pineapple rot.</title>
        <authorList>
            <person name="Smits T.H."/>
            <person name="Palmer M."/>
            <person name="Venter S.N."/>
            <person name="Duffy B."/>
            <person name="Steenkamp E.T."/>
            <person name="Chan W.Y."/>
            <person name="Coutinho T.A."/>
            <person name="Coetzee M.P."/>
            <person name="De Maayer P."/>
        </authorList>
    </citation>
    <scope>NUCLEOTIDE SEQUENCE [LARGE SCALE GENOMIC DNA]</scope>
    <source>
        <strain evidence="1">LMG 23360</strain>
    </source>
</reference>
<dbReference type="eggNOG" id="ENOG50349YB">
    <property type="taxonomic scope" value="Bacteria"/>
</dbReference>
<keyword evidence="2" id="KW-1185">Reference proteome</keyword>
<organism evidence="1 2">
    <name type="scientific">Tatumella morbirosei</name>
    <dbReference type="NCBI Taxonomy" id="642227"/>
    <lineage>
        <taxon>Bacteria</taxon>
        <taxon>Pseudomonadati</taxon>
        <taxon>Pseudomonadota</taxon>
        <taxon>Gammaproteobacteria</taxon>
        <taxon>Enterobacterales</taxon>
        <taxon>Erwiniaceae</taxon>
        <taxon>Tatumella</taxon>
    </lineage>
</organism>
<dbReference type="AlphaFoldDB" id="A0A095VJB3"/>
<evidence type="ECO:0000313" key="2">
    <source>
        <dbReference type="Proteomes" id="UP000029577"/>
    </source>
</evidence>
<evidence type="ECO:0008006" key="3">
    <source>
        <dbReference type="Google" id="ProtNLM"/>
    </source>
</evidence>
<name>A0A095VJB3_9GAMM</name>
<dbReference type="Pfam" id="PF07377">
    <property type="entry name" value="DUF1493"/>
    <property type="match status" value="1"/>
</dbReference>
<dbReference type="InterPro" id="IPR010862">
    <property type="entry name" value="DUF1493"/>
</dbReference>
<accession>A0A095VJB3</accession>
<proteinExistence type="predicted"/>
<dbReference type="Proteomes" id="UP000029577">
    <property type="component" value="Unassembled WGS sequence"/>
</dbReference>
<evidence type="ECO:0000313" key="1">
    <source>
        <dbReference type="EMBL" id="KGD74715.1"/>
    </source>
</evidence>
<dbReference type="OrthoDB" id="6476622at2"/>
<protein>
    <recommendedName>
        <fullName evidence="3">Acyl carrier protein</fullName>
    </recommendedName>
</protein>
<dbReference type="RefSeq" id="WP_038017505.1">
    <property type="nucleotide sequence ID" value="NZ_JPKR02000004.1"/>
</dbReference>
<gene>
    <name evidence="1" type="ORF">HA49_05195</name>
</gene>
<dbReference type="EMBL" id="JPKR02000004">
    <property type="protein sequence ID" value="KGD74715.1"/>
    <property type="molecule type" value="Genomic_DNA"/>
</dbReference>